<accession>A0AC35TI29</accession>
<protein>
    <submittedName>
        <fullName evidence="2">DMAP-interaction domain-containing protein</fullName>
    </submittedName>
</protein>
<evidence type="ECO:0000313" key="1">
    <source>
        <dbReference type="Proteomes" id="UP000095286"/>
    </source>
</evidence>
<dbReference type="WBParaSite" id="RSKR_0000085700.1">
    <property type="protein sequence ID" value="RSKR_0000085700.1"/>
    <property type="gene ID" value="RSKR_0000085700"/>
</dbReference>
<sequence length="1736" mass="190170">MPQEELDLSTLPEDVRQKLNQLKEELLNEEITQKGFDKKKLLLIGPYIQALLNHDHNIATSPSTRAKRRKDRRLTREESRYKSDIRHESVQIALAQWNKSEIDTNTLTITKKTTPSTDLILVSDSMMEEGKQVLDANTSPSSTSPIPNIPTPTETSVLKQLILLNSAEDMDCHDDQFKFTKTNHTNDYVINTTASNSSSNNSSSISRPLSPNNLYQNYGLVKETNVDEESWSESVNLFKSNPIMNGFDTVQSKDSSKSAQFEGSSLLRMLLVMDHFFITSNYFSFENFKSINKDTGPIRVTAAIFNPLVTDKKRVEVARRRQALIFMHHPSFTDAGYSFVQHELKTFNKTKMLKIGKKGTRRMCDLPKIDQMHCSLILKKYPYLQRPKTKPLHEYYNDDDAELEVMAKIVDPNAPRPEGSFIQPVRGEFPSSTPTTLAPSSDGEGLGSGMLNNYPRSIDAALHRYGTSNGKAVAGLVLDSQGKPGQSITYAKLLSRANKLAFTLLTKSLTNKCVIGHSQNQSVQGKENSSKVICKSGDRVALIFNNNEPLAFMTAFYGCILGGLVPVPIEVPTTKKDGGIQQIGFLLGSCGVRTALTTEQSFKSLPKKSLSSGSTANGALNHPSDLIDLKSWPKLNWVMTENVSKPSRDWTSPPKNNQDFLAYIEHSTDGEGSVKGVAVSKSSVVSHTKSITAAMSYREGETLICVLDFKREMGLWGILASIFNGMKVVFVPYSLMKTSPASWMVVSTKLGASHVILKSRDLHWSLLASKDQKDINLGSVRSIIIADGANPWSLSSCDQFSSAFQKKGLRPEVLCPCSGSTETGLISVRRPSFIEYSTGTGSSSLSSNTPSGRGILSMQALSHSVVRVDKENSLTSLTLQDAGQIIPGAVAVVIKQTGPPKLCKADEIGEICIAAPSTASYYWGLDGVSGNTFRVEPLGQDDKPISCGQHYVRSGLAGFLGPDGLVFVVGNKGTMMNVSGRQHSADDLIATVLAVEPIKFCYRGRIAIFSINVLRDQRICIVAEQKAQVTEEEAFNWITRVLNSVDNVHQVGIYCLALVQANQMPKTALGGIHVSETRQRFLDCTLHPTTLLMCPHNCVLNLPKPREQQQSEVGPAAMYVGNIVQGVRIAGALGRELLKSTEDSRLLIDILKERAIQSPDHILFTLINSKGIEVETINCAQLLKKAERIGALLLDKGHLSPGDHVALIFPPGIDLIAAFYGAQIAGLISVCIRPPHPSALQSTLPTVRMMVDVSKSVALLTTATISKLLKSKEAAHRIDTKAWPNILDIEDSPSSSFTRKRNPFQNIQKLPSDTCYLDFNVSTTGQLAGIVVTNYSASVLCKSLKVAGELYPSRHVTLSLDPYCGLGFSLWVLSSIFSGHHSILIPPHEVELNPSLFLSVVSTQAVRDVFLGYGVMELCVKELAPQIDALKKTIHLTNVRTCIAVAEERPRVALCSAFAKLFGPLGLQSRSVSTSFGCRVNTAICMQGAASPDPATVYVDARALRNDRVSLVEKGSPHSIALTESGKLLPGIKVVIANPETRGQCADSHLGEIWVSSPHNASGYFSIFGEEATLHTDHFNAKLKTGDTKTTYARTGYLGFLRQTQSITANGTLSDALFVVGSLDETLMLRGMRYHPVDIEVTVVKTNRKILECATFSWTNRLVIVAEVEGSEAEALDLVPAITSSVLEEHHIIVGVVVLIDPTMIPVNTRGEKQRMHLRDSFLREELDPIYIAYNM</sequence>
<organism evidence="1 2">
    <name type="scientific">Rhabditophanes sp. KR3021</name>
    <dbReference type="NCBI Taxonomy" id="114890"/>
    <lineage>
        <taxon>Eukaryota</taxon>
        <taxon>Metazoa</taxon>
        <taxon>Ecdysozoa</taxon>
        <taxon>Nematoda</taxon>
        <taxon>Chromadorea</taxon>
        <taxon>Rhabditida</taxon>
        <taxon>Tylenchina</taxon>
        <taxon>Panagrolaimomorpha</taxon>
        <taxon>Strongyloidoidea</taxon>
        <taxon>Alloionematidae</taxon>
        <taxon>Rhabditophanes</taxon>
    </lineage>
</organism>
<name>A0AC35TI29_9BILA</name>
<reference evidence="2" key="1">
    <citation type="submission" date="2016-11" db="UniProtKB">
        <authorList>
            <consortium name="WormBaseParasite"/>
        </authorList>
    </citation>
    <scope>IDENTIFICATION</scope>
    <source>
        <strain evidence="2">KR3021</strain>
    </source>
</reference>
<dbReference type="Proteomes" id="UP000095286">
    <property type="component" value="Unplaced"/>
</dbReference>
<evidence type="ECO:0000313" key="2">
    <source>
        <dbReference type="WBParaSite" id="RSKR_0000085700.1"/>
    </source>
</evidence>
<proteinExistence type="predicted"/>